<dbReference type="GO" id="GO:0004668">
    <property type="term" value="F:protein-arginine deiminase activity"/>
    <property type="evidence" value="ECO:0007669"/>
    <property type="project" value="UniProtKB-EC"/>
</dbReference>
<protein>
    <submittedName>
        <fullName evidence="2">Porphyromonas-type peptidyl-arginine deiminase superfamily</fullName>
        <ecNumber evidence="2">3.5.3.15</ecNumber>
    </submittedName>
</protein>
<name>A0A364MS12_STELY</name>
<dbReference type="PANTHER" id="PTHR31377">
    <property type="entry name" value="AGMATINE DEIMINASE-RELATED"/>
    <property type="match status" value="1"/>
</dbReference>
<dbReference type="AlphaFoldDB" id="A0A364MS12"/>
<dbReference type="EMBL" id="QGDH01000262">
    <property type="protein sequence ID" value="RAR01575.1"/>
    <property type="molecule type" value="Genomic_DNA"/>
</dbReference>
<sequence>MAPNRFVYPGAFSRHIATILGFPSTASLSDQLRGHAGSNIARLAASISDHEPVRIYAQPSDVSLAKDLVRRAFQKSVSSTRRNVDIIPLPTHHLWVRDTGPIYVRSTDAAEKKLRFAIDFIFTEWGHSDKESIERSPEFNPAELQESVDFAKNVLQSDKSACPVTRIESKLALGGGAVVVDGEGTLFATKSSILNDNGNPGLSKDEVEAELRHELGAEKIIWFPGKDGLDVTDVHIDAEFNFIRSGVHVVSRPHCSAPQAWWRIHSEILAILERTVDSQGRKFEIHVVDEPNPECLGDFLGNRDEAPATNYVNFYFVDGGVIYPQFGDVATDAAALELFKTLCPERVVKPIRVYALPVFRGVTHCATQQVIDVDVD</sequence>
<dbReference type="PANTHER" id="PTHR31377:SF0">
    <property type="entry name" value="AGMATINE DEIMINASE-RELATED"/>
    <property type="match status" value="1"/>
</dbReference>
<dbReference type="GO" id="GO:0009446">
    <property type="term" value="P:putrescine biosynthetic process"/>
    <property type="evidence" value="ECO:0007669"/>
    <property type="project" value="InterPro"/>
</dbReference>
<evidence type="ECO:0000313" key="2">
    <source>
        <dbReference type="EMBL" id="RAR01575.1"/>
    </source>
</evidence>
<dbReference type="SUPFAM" id="SSF55909">
    <property type="entry name" value="Pentein"/>
    <property type="match status" value="1"/>
</dbReference>
<evidence type="ECO:0000313" key="3">
    <source>
        <dbReference type="Proteomes" id="UP000249619"/>
    </source>
</evidence>
<dbReference type="STRING" id="183478.A0A364MS12"/>
<dbReference type="Pfam" id="PF04371">
    <property type="entry name" value="PAD_porph"/>
    <property type="match status" value="1"/>
</dbReference>
<dbReference type="InterPro" id="IPR007466">
    <property type="entry name" value="Peptidyl-Arg-deiminase_porph"/>
</dbReference>
<keyword evidence="3" id="KW-1185">Reference proteome</keyword>
<comment type="caution">
    <text evidence="2">The sequence shown here is derived from an EMBL/GenBank/DDBJ whole genome shotgun (WGS) entry which is preliminary data.</text>
</comment>
<proteinExistence type="predicted"/>
<dbReference type="GO" id="GO:0047632">
    <property type="term" value="F:agmatine deiminase activity"/>
    <property type="evidence" value="ECO:0007669"/>
    <property type="project" value="TreeGrafter"/>
</dbReference>
<gene>
    <name evidence="2" type="ORF">DDE83_008862</name>
</gene>
<evidence type="ECO:0000256" key="1">
    <source>
        <dbReference type="ARBA" id="ARBA00022801"/>
    </source>
</evidence>
<dbReference type="OrthoDB" id="544103at2759"/>
<dbReference type="EC" id="3.5.3.15" evidence="2"/>
<keyword evidence="1 2" id="KW-0378">Hydrolase</keyword>
<dbReference type="Proteomes" id="UP000249619">
    <property type="component" value="Unassembled WGS sequence"/>
</dbReference>
<dbReference type="Gene3D" id="3.75.10.10">
    <property type="entry name" value="L-arginine/glycine Amidinotransferase, Chain A"/>
    <property type="match status" value="1"/>
</dbReference>
<reference evidence="3" key="1">
    <citation type="submission" date="2018-05" db="EMBL/GenBank/DDBJ databases">
        <title>Draft genome sequence of Stemphylium lycopersici strain CIDEFI 213.</title>
        <authorList>
            <person name="Medina R."/>
            <person name="Franco M.E.E."/>
            <person name="Lucentini C.G."/>
            <person name="Saparrat M.C.N."/>
            <person name="Balatti P.A."/>
        </authorList>
    </citation>
    <scope>NUCLEOTIDE SEQUENCE [LARGE SCALE GENOMIC DNA]</scope>
    <source>
        <strain evidence="3">CIDEFI 213</strain>
    </source>
</reference>
<organism evidence="2 3">
    <name type="scientific">Stemphylium lycopersici</name>
    <name type="common">Tomato gray leaf spot disease fungus</name>
    <name type="synonym">Thyrospora lycopersici</name>
    <dbReference type="NCBI Taxonomy" id="183478"/>
    <lineage>
        <taxon>Eukaryota</taxon>
        <taxon>Fungi</taxon>
        <taxon>Dikarya</taxon>
        <taxon>Ascomycota</taxon>
        <taxon>Pezizomycotina</taxon>
        <taxon>Dothideomycetes</taxon>
        <taxon>Pleosporomycetidae</taxon>
        <taxon>Pleosporales</taxon>
        <taxon>Pleosporineae</taxon>
        <taxon>Pleosporaceae</taxon>
        <taxon>Stemphylium</taxon>
    </lineage>
</organism>
<accession>A0A364MS12</accession>